<protein>
    <submittedName>
        <fullName evidence="2">DUF3426 domain-containing protein</fullName>
    </submittedName>
</protein>
<proteinExistence type="predicted"/>
<keyword evidence="1" id="KW-0812">Transmembrane</keyword>
<evidence type="ECO:0000313" key="2">
    <source>
        <dbReference type="EMBL" id="MDQ9070605.1"/>
    </source>
</evidence>
<organism evidence="2 3">
    <name type="scientific">Acinetobacter gerneri</name>
    <dbReference type="NCBI Taxonomy" id="202952"/>
    <lineage>
        <taxon>Bacteria</taxon>
        <taxon>Pseudomonadati</taxon>
        <taxon>Pseudomonadota</taxon>
        <taxon>Gammaproteobacteria</taxon>
        <taxon>Moraxellales</taxon>
        <taxon>Moraxellaceae</taxon>
        <taxon>Acinetobacter</taxon>
    </lineage>
</organism>
<accession>A0AAW8JE36</accession>
<evidence type="ECO:0000313" key="3">
    <source>
        <dbReference type="Proteomes" id="UP001243195"/>
    </source>
</evidence>
<dbReference type="AlphaFoldDB" id="A0AAW8JE36"/>
<gene>
    <name evidence="2" type="ORF">RFH51_03900</name>
</gene>
<feature type="transmembrane region" description="Helical" evidence="1">
    <location>
        <begin position="140"/>
        <end position="161"/>
    </location>
</feature>
<evidence type="ECO:0000256" key="1">
    <source>
        <dbReference type="SAM" id="Phobius"/>
    </source>
</evidence>
<dbReference type="NCBIfam" id="TIGR02098">
    <property type="entry name" value="MJ0042_CXXC"/>
    <property type="match status" value="1"/>
</dbReference>
<dbReference type="EMBL" id="JAVIDA010000003">
    <property type="protein sequence ID" value="MDQ9070605.1"/>
    <property type="molecule type" value="Genomic_DNA"/>
</dbReference>
<sequence>MPNKQTRCPNCQTIYKVSVPQLTVAQGMVCCAKCDFTFNALSNIVKIQNPDLMVLDEPVKKVSNHFFVEPSSEAHQSTQDIFKVLEIFNHKVENSNIDLLTYLNNLNYFSHEPINANPSLNLYSNAHQLNKDRYRPTFKYYLFWGGINFILCLVFLFQYIWHNPYLLKEHPFLNNGFNRLNSSLGIETLEQRYQQISASQIIVDYPNDAMVEFSGVLNNSYDKSLKMPLLQLNLLSDGEIISTAIIPPSQYLITSLQGIERIPSDSPFYFQFTVIKPKKQFDNYQIAAIEP</sequence>
<name>A0AAW8JE36_9GAMM</name>
<keyword evidence="1" id="KW-0472">Membrane</keyword>
<comment type="caution">
    <text evidence="2">The sequence shown here is derived from an EMBL/GenBank/DDBJ whole genome shotgun (WGS) entry which is preliminary data.</text>
</comment>
<dbReference type="InterPro" id="IPR011723">
    <property type="entry name" value="Znf/thioredoxin_put"/>
</dbReference>
<dbReference type="Pfam" id="PF11906">
    <property type="entry name" value="DUF3426"/>
    <property type="match status" value="1"/>
</dbReference>
<dbReference type="InterPro" id="IPR021834">
    <property type="entry name" value="DUF3426"/>
</dbReference>
<dbReference type="Proteomes" id="UP001243195">
    <property type="component" value="Unassembled WGS sequence"/>
</dbReference>
<reference evidence="2" key="1">
    <citation type="submission" date="2023-08" db="EMBL/GenBank/DDBJ databases">
        <title>Emergence of clinically-relevant ST2 carbapenem-resistant Acinetobacter baumannii strains in hospital sewages in Zhejiang, East of China.</title>
        <authorList>
            <person name="Kaichao C."/>
            <person name="Zhang R."/>
        </authorList>
    </citation>
    <scope>NUCLEOTIDE SEQUENCE</scope>
    <source>
        <strain evidence="2">M-SY-60</strain>
    </source>
</reference>
<dbReference type="RefSeq" id="WP_308955141.1">
    <property type="nucleotide sequence ID" value="NZ_JAVICY010000003.1"/>
</dbReference>
<keyword evidence="1" id="KW-1133">Transmembrane helix</keyword>